<dbReference type="InterPro" id="IPR050031">
    <property type="entry name" value="XdhB_XDHase"/>
</dbReference>
<protein>
    <recommendedName>
        <fullName evidence="1">xanthine dehydrogenase</fullName>
        <ecNumber evidence="1">1.17.1.4</ecNumber>
    </recommendedName>
</protein>
<dbReference type="Pfam" id="PF00941">
    <property type="entry name" value="FAD_binding_5"/>
    <property type="match status" value="1"/>
</dbReference>
<dbReference type="CDD" id="cd00207">
    <property type="entry name" value="fer2"/>
    <property type="match status" value="1"/>
</dbReference>
<dbReference type="InterPro" id="IPR002346">
    <property type="entry name" value="Mopterin_DH_FAD-bd"/>
</dbReference>
<feature type="domain" description="2Fe-2S ferredoxin-type" evidence="13">
    <location>
        <begin position="299"/>
        <end position="374"/>
    </location>
</feature>
<dbReference type="InterPro" id="IPR012675">
    <property type="entry name" value="Beta-grasp_dom_sf"/>
</dbReference>
<dbReference type="Gene3D" id="3.30.43.10">
    <property type="entry name" value="Uridine Diphospho-n-acetylenolpyruvylglucosamine Reductase, domain 2"/>
    <property type="match status" value="1"/>
</dbReference>
<evidence type="ECO:0000256" key="6">
    <source>
        <dbReference type="ARBA" id="ARBA00023002"/>
    </source>
</evidence>
<dbReference type="GO" id="GO:0071949">
    <property type="term" value="F:FAD binding"/>
    <property type="evidence" value="ECO:0007669"/>
    <property type="project" value="InterPro"/>
</dbReference>
<dbReference type="Proteomes" id="UP000019199">
    <property type="component" value="Unassembled WGS sequence"/>
</dbReference>
<comment type="catalytic activity">
    <reaction evidence="7">
        <text>xanthine + NAD(+) + H2O = urate + NADH + H(+)</text>
        <dbReference type="Rhea" id="RHEA:16669"/>
        <dbReference type="ChEBI" id="CHEBI:15377"/>
        <dbReference type="ChEBI" id="CHEBI:15378"/>
        <dbReference type="ChEBI" id="CHEBI:17712"/>
        <dbReference type="ChEBI" id="CHEBI:17775"/>
        <dbReference type="ChEBI" id="CHEBI:57540"/>
        <dbReference type="ChEBI" id="CHEBI:57945"/>
        <dbReference type="EC" id="1.17.1.4"/>
    </reaction>
</comment>
<keyword evidence="5" id="KW-0274">FAD</keyword>
<dbReference type="EC" id="1.17.1.4" evidence="1"/>
<evidence type="ECO:0000256" key="5">
    <source>
        <dbReference type="ARBA" id="ARBA00022827"/>
    </source>
</evidence>
<dbReference type="SUPFAM" id="SSF56176">
    <property type="entry name" value="FAD-binding/transporter-associated domain-like"/>
    <property type="match status" value="1"/>
</dbReference>
<dbReference type="FunFam" id="3.30.390.50:FF:000004">
    <property type="entry name" value="Xanthine dehydrogenase, FAD binding subunit"/>
    <property type="match status" value="1"/>
</dbReference>
<dbReference type="InterPro" id="IPR001041">
    <property type="entry name" value="2Fe-2S_ferredoxin-type"/>
</dbReference>
<dbReference type="NCBIfam" id="NF007427">
    <property type="entry name" value="PRK09971.1"/>
    <property type="match status" value="1"/>
</dbReference>
<dbReference type="Pfam" id="PF00111">
    <property type="entry name" value="Fer2"/>
    <property type="match status" value="1"/>
</dbReference>
<dbReference type="GO" id="GO:0004854">
    <property type="term" value="F:xanthine dehydrogenase activity"/>
    <property type="evidence" value="ECO:0007669"/>
    <property type="project" value="UniProtKB-EC"/>
</dbReference>
<evidence type="ECO:0000256" key="7">
    <source>
        <dbReference type="ARBA" id="ARBA00049017"/>
    </source>
</evidence>
<dbReference type="PANTHER" id="PTHR42659">
    <property type="entry name" value="XANTHINE DEHYDROGENASE SUBUNIT C-RELATED"/>
    <property type="match status" value="1"/>
</dbReference>
<dbReference type="InterPro" id="IPR051312">
    <property type="entry name" value="Diverse_Substr_Oxidored"/>
</dbReference>
<evidence type="ECO:0000256" key="9">
    <source>
        <dbReference type="ARBA" id="ARBA00057537"/>
    </source>
</evidence>
<name>W1F2B0_ECOLX</name>
<dbReference type="SUPFAM" id="SSF55447">
    <property type="entry name" value="CO dehydrogenase flavoprotein C-terminal domain-like"/>
    <property type="match status" value="1"/>
</dbReference>
<dbReference type="EMBL" id="CBWN010000133">
    <property type="protein sequence ID" value="CDL28481.1"/>
    <property type="molecule type" value="Genomic_DNA"/>
</dbReference>
<dbReference type="SMART" id="SM01092">
    <property type="entry name" value="CO_deh_flav_C"/>
    <property type="match status" value="1"/>
</dbReference>
<evidence type="ECO:0000256" key="10">
    <source>
        <dbReference type="ARBA" id="ARBA00060521"/>
    </source>
</evidence>
<dbReference type="Gene3D" id="3.30.390.50">
    <property type="entry name" value="CO dehydrogenase flavoprotein, C-terminal domain"/>
    <property type="match status" value="1"/>
</dbReference>
<dbReference type="InterPro" id="IPR016166">
    <property type="entry name" value="FAD-bd_PCMH"/>
</dbReference>
<dbReference type="PROSITE" id="PS51387">
    <property type="entry name" value="FAD_PCMH"/>
    <property type="match status" value="1"/>
</dbReference>
<dbReference type="GO" id="GO:0006166">
    <property type="term" value="P:purine ribonucleoside salvage"/>
    <property type="evidence" value="ECO:0007669"/>
    <property type="project" value="UniProtKB-KW"/>
</dbReference>
<dbReference type="AlphaFoldDB" id="W1F2B0"/>
<dbReference type="SUPFAM" id="SSF54292">
    <property type="entry name" value="2Fe-2S ferredoxin-like"/>
    <property type="match status" value="1"/>
</dbReference>
<keyword evidence="6 15" id="KW-0560">Oxidoreductase</keyword>
<keyword evidence="3" id="KW-0659">Purine metabolism</keyword>
<proteinExistence type="predicted"/>
<dbReference type="InterPro" id="IPR005107">
    <property type="entry name" value="CO_DH_flav_C"/>
</dbReference>
<dbReference type="GO" id="GO:0006144">
    <property type="term" value="P:purine nucleobase metabolic process"/>
    <property type="evidence" value="ECO:0007669"/>
    <property type="project" value="UniProtKB-KW"/>
</dbReference>
<accession>W1F2B0</accession>
<evidence type="ECO:0000259" key="14">
    <source>
        <dbReference type="PROSITE" id="PS51387"/>
    </source>
</evidence>
<comment type="pathway">
    <text evidence="11">Purine metabolism; hypoxanthine degradation; urate from hypoxanthine: step 1/2.</text>
</comment>
<organism evidence="15 16">
    <name type="scientific">Escherichia coli ISC7</name>
    <dbReference type="NCBI Taxonomy" id="1432555"/>
    <lineage>
        <taxon>Bacteria</taxon>
        <taxon>Pseudomonadati</taxon>
        <taxon>Pseudomonadota</taxon>
        <taxon>Gammaproteobacteria</taxon>
        <taxon>Enterobacterales</taxon>
        <taxon>Enterobacteriaceae</taxon>
        <taxon>Escherichia</taxon>
    </lineage>
</organism>
<dbReference type="InterPro" id="IPR036318">
    <property type="entry name" value="FAD-bd_PCMH-like_sf"/>
</dbReference>
<dbReference type="InterPro" id="IPR036683">
    <property type="entry name" value="CO_DH_flav_C_dom_sf"/>
</dbReference>
<evidence type="ECO:0000256" key="8">
    <source>
        <dbReference type="ARBA" id="ARBA00049517"/>
    </source>
</evidence>
<dbReference type="NCBIfam" id="NF007387">
    <property type="entry name" value="PRK09908.1"/>
    <property type="match status" value="1"/>
</dbReference>
<comment type="subunit">
    <text evidence="12">Heterotrimer of XdhA, XdhB and XdhC.</text>
</comment>
<dbReference type="InterPro" id="IPR036010">
    <property type="entry name" value="2Fe-2S_ferredoxin-like_sf"/>
</dbReference>
<evidence type="ECO:0000256" key="12">
    <source>
        <dbReference type="ARBA" id="ARBA00062118"/>
    </source>
</evidence>
<dbReference type="Pfam" id="PF01799">
    <property type="entry name" value="Fer2_2"/>
    <property type="match status" value="1"/>
</dbReference>
<dbReference type="GO" id="GO:0046872">
    <property type="term" value="F:metal ion binding"/>
    <property type="evidence" value="ECO:0007669"/>
    <property type="project" value="InterPro"/>
</dbReference>
<dbReference type="NCBIfam" id="NF043083">
    <property type="entry name" value="XdhB_XDHase"/>
    <property type="match status" value="1"/>
</dbReference>
<dbReference type="GO" id="GO:0051536">
    <property type="term" value="F:iron-sulfur cluster binding"/>
    <property type="evidence" value="ECO:0007669"/>
    <property type="project" value="InterPro"/>
</dbReference>
<evidence type="ECO:0000256" key="11">
    <source>
        <dbReference type="ARBA" id="ARBA00060621"/>
    </source>
</evidence>
<dbReference type="GO" id="GO:0002197">
    <property type="term" value="C:xanthine dehydrogenase complex"/>
    <property type="evidence" value="ECO:0007669"/>
    <property type="project" value="InterPro"/>
</dbReference>
<comment type="catalytic activity">
    <reaction evidence="8">
        <text>hypoxanthine + NAD(+) + H2O = xanthine + NADH + H(+)</text>
        <dbReference type="Rhea" id="RHEA:24670"/>
        <dbReference type="ChEBI" id="CHEBI:15377"/>
        <dbReference type="ChEBI" id="CHEBI:15378"/>
        <dbReference type="ChEBI" id="CHEBI:17368"/>
        <dbReference type="ChEBI" id="CHEBI:17712"/>
        <dbReference type="ChEBI" id="CHEBI:57540"/>
        <dbReference type="ChEBI" id="CHEBI:57945"/>
        <dbReference type="EC" id="1.17.1.4"/>
    </reaction>
</comment>
<comment type="pathway">
    <text evidence="10">Purine metabolism; hypoxanthine degradation; urate from hypoxanthine: step 2/2.</text>
</comment>
<dbReference type="InterPro" id="IPR036884">
    <property type="entry name" value="2Fe-2S-bd_dom_sf"/>
</dbReference>
<dbReference type="InterPro" id="IPR002888">
    <property type="entry name" value="2Fe-2S-bd"/>
</dbReference>
<dbReference type="Gene3D" id="3.30.465.10">
    <property type="match status" value="1"/>
</dbReference>
<dbReference type="InterPro" id="IPR016167">
    <property type="entry name" value="FAD-bd_PCMH_sub1"/>
</dbReference>
<dbReference type="InterPro" id="IPR016169">
    <property type="entry name" value="FAD-bd_PCMH_sub2"/>
</dbReference>
<dbReference type="PROSITE" id="PS51085">
    <property type="entry name" value="2FE2S_FER_2"/>
    <property type="match status" value="1"/>
</dbReference>
<sequence length="451" mass="48490">MFDFASYHRAATLADAINLLADNPQAKLLAGGTDVLIQLHHHNDRYRHIVDIHNLAELRGITLAEDGSLRIGSATTFTQLIEDPITQRHLPALCAAATSIAGPQIRNVATYGGNICNGATSADSATPTLIYDAKLEIHSPRGVRFVPINGFHTGPGKVSLEHDEILVAFHFPPQPKEHAGSAHFKYAMRDAMDISTIGCAAHCRLDNGNFSELRLAFGVAAPTPIRCQHAEQTAQNAPLNLQTLEAISESVLQDVAPRSSWRASKEFRLHLIQTMTKKVISEAVARGGGKIAMNHSETITIECTINGMPFQLHAAPGTPLSELLREQGLLSVKQGCCVGECGACTVLVDGTAIDSCLYLAAWAEGKEIRTLEGEAKGGKLSHVQQAYAKSGAVQCGFCTPGLIMATTAMLAKPREKPLTITEIRRGLAGNLCRCTGYQMIVNTVQDCEKTK</sequence>
<evidence type="ECO:0000256" key="2">
    <source>
        <dbReference type="ARBA" id="ARBA00022630"/>
    </source>
</evidence>
<dbReference type="FunFam" id="3.30.465.10:FF:000017">
    <property type="entry name" value="Xanthine dehydrogenase, FAD binding subunit"/>
    <property type="match status" value="1"/>
</dbReference>
<dbReference type="Gene3D" id="1.10.150.120">
    <property type="entry name" value="[2Fe-2S]-binding domain"/>
    <property type="match status" value="1"/>
</dbReference>
<evidence type="ECO:0000256" key="3">
    <source>
        <dbReference type="ARBA" id="ARBA00022631"/>
    </source>
</evidence>
<feature type="domain" description="FAD-binding PCMH-type" evidence="14">
    <location>
        <begin position="1"/>
        <end position="176"/>
    </location>
</feature>
<dbReference type="Pfam" id="PF03450">
    <property type="entry name" value="CO_deh_flav_C"/>
    <property type="match status" value="1"/>
</dbReference>
<evidence type="ECO:0000313" key="15">
    <source>
        <dbReference type="EMBL" id="CDL28481.1"/>
    </source>
</evidence>
<keyword evidence="2" id="KW-0285">Flavoprotein</keyword>
<evidence type="ECO:0000313" key="16">
    <source>
        <dbReference type="Proteomes" id="UP000019199"/>
    </source>
</evidence>
<evidence type="ECO:0000256" key="1">
    <source>
        <dbReference type="ARBA" id="ARBA00013123"/>
    </source>
</evidence>
<comment type="caution">
    <text evidence="15">The sequence shown here is derived from an EMBL/GenBank/DDBJ whole genome shotgun (WGS) entry which is preliminary data.</text>
</comment>
<reference evidence="15 16" key="1">
    <citation type="submission" date="2013-10" db="EMBL/GenBank/DDBJ databases">
        <title>Antibiotic resistance diversity of beta-lactamase producers in the General Hospital Vienna.</title>
        <authorList>
            <person name="Barisic I."/>
            <person name="Mitteregger D."/>
            <person name="Hirschl A.M."/>
            <person name="Noehammer C."/>
            <person name="Wiesinger-Mayr H."/>
        </authorList>
    </citation>
    <scope>NUCLEOTIDE SEQUENCE [LARGE SCALE GENOMIC DNA]</scope>
    <source>
        <strain evidence="15 16">ISC7</strain>
    </source>
</reference>
<dbReference type="PANTHER" id="PTHR42659:SF9">
    <property type="entry name" value="XANTHINE DEHYDROGENASE FAD-BINDING SUBUNIT XDHB-RELATED"/>
    <property type="match status" value="1"/>
</dbReference>
<dbReference type="Gene3D" id="3.10.20.30">
    <property type="match status" value="1"/>
</dbReference>
<evidence type="ECO:0000259" key="13">
    <source>
        <dbReference type="PROSITE" id="PS51085"/>
    </source>
</evidence>
<comment type="function">
    <text evidence="9">Presumed to be a dehydrogenase, but possibly an oxidase. Participates in limited purine salvage (requires aspartate) but does not support aerobic growth on purines as the sole carbon source (purine catabolism).</text>
</comment>
<dbReference type="SUPFAM" id="SSF47741">
    <property type="entry name" value="CO dehydrogenase ISP C-domain like"/>
    <property type="match status" value="1"/>
</dbReference>
<keyword evidence="4" id="KW-0660">Purine salvage</keyword>
<evidence type="ECO:0000256" key="4">
    <source>
        <dbReference type="ARBA" id="ARBA00022726"/>
    </source>
</evidence>